<feature type="transmembrane region" description="Helical" evidence="2">
    <location>
        <begin position="80"/>
        <end position="99"/>
    </location>
</feature>
<sequence length="191" mass="20521">MAESTTGPGAPPHPHPQAGGSGAHGPAAPKETRLANLKTNAAYLALGNKAATKPGSVATRSVLTTFRYVLRYMIRRMFRVAKYAAIGAGIAFVGTGVLGALGTGIAWFAAPSMGMGVGMGITWAIIKFTWRHRPERFRGGWWSEMAERAFEGRDPAKDEQADNDAADAAVQLKMENRRIRQDVWARAEAPV</sequence>
<evidence type="ECO:0000313" key="4">
    <source>
        <dbReference type="Proteomes" id="UP000053611"/>
    </source>
</evidence>
<gene>
    <name evidence="3" type="ORF">CC85DRAFT_286740</name>
</gene>
<organism evidence="3 4">
    <name type="scientific">Cutaneotrichosporon oleaginosum</name>
    <dbReference type="NCBI Taxonomy" id="879819"/>
    <lineage>
        <taxon>Eukaryota</taxon>
        <taxon>Fungi</taxon>
        <taxon>Dikarya</taxon>
        <taxon>Basidiomycota</taxon>
        <taxon>Agaricomycotina</taxon>
        <taxon>Tremellomycetes</taxon>
        <taxon>Trichosporonales</taxon>
        <taxon>Trichosporonaceae</taxon>
        <taxon>Cutaneotrichosporon</taxon>
    </lineage>
</organism>
<dbReference type="RefSeq" id="XP_018277667.1">
    <property type="nucleotide sequence ID" value="XM_018423616.1"/>
</dbReference>
<protein>
    <submittedName>
        <fullName evidence="3">Uncharacterized protein</fullName>
    </submittedName>
</protein>
<name>A0A0J0XJE5_9TREE</name>
<feature type="region of interest" description="Disordered" evidence="1">
    <location>
        <begin position="1"/>
        <end position="29"/>
    </location>
</feature>
<keyword evidence="2" id="KW-0472">Membrane</keyword>
<evidence type="ECO:0000256" key="2">
    <source>
        <dbReference type="SAM" id="Phobius"/>
    </source>
</evidence>
<dbReference type="STRING" id="879819.A0A0J0XJE5"/>
<dbReference type="Proteomes" id="UP000053611">
    <property type="component" value="Unassembled WGS sequence"/>
</dbReference>
<dbReference type="OrthoDB" id="3597994at2759"/>
<feature type="transmembrane region" description="Helical" evidence="2">
    <location>
        <begin position="105"/>
        <end position="126"/>
    </location>
</feature>
<evidence type="ECO:0000313" key="3">
    <source>
        <dbReference type="EMBL" id="KLT41176.1"/>
    </source>
</evidence>
<proteinExistence type="predicted"/>
<dbReference type="GeneID" id="28984219"/>
<dbReference type="EMBL" id="KQ087222">
    <property type="protein sequence ID" value="KLT41176.1"/>
    <property type="molecule type" value="Genomic_DNA"/>
</dbReference>
<keyword evidence="2" id="KW-0812">Transmembrane</keyword>
<dbReference type="AlphaFoldDB" id="A0A0J0XJE5"/>
<accession>A0A0J0XJE5</accession>
<evidence type="ECO:0000256" key="1">
    <source>
        <dbReference type="SAM" id="MobiDB-lite"/>
    </source>
</evidence>
<keyword evidence="2" id="KW-1133">Transmembrane helix</keyword>
<keyword evidence="4" id="KW-1185">Reference proteome</keyword>
<reference evidence="3 4" key="1">
    <citation type="submission" date="2015-03" db="EMBL/GenBank/DDBJ databases">
        <title>Genomics and transcriptomics of the oil-accumulating basidiomycete yeast T. oleaginosus allow insights into substrate utilization and the diverse evolutionary trajectories of mating systems in fungi.</title>
        <authorList>
            <consortium name="DOE Joint Genome Institute"/>
            <person name="Kourist R."/>
            <person name="Kracht O."/>
            <person name="Bracharz F."/>
            <person name="Lipzen A."/>
            <person name="Nolan M."/>
            <person name="Ohm R."/>
            <person name="Grigoriev I."/>
            <person name="Sun S."/>
            <person name="Heitman J."/>
            <person name="Bruck T."/>
            <person name="Nowrousian M."/>
        </authorList>
    </citation>
    <scope>NUCLEOTIDE SEQUENCE [LARGE SCALE GENOMIC DNA]</scope>
    <source>
        <strain evidence="3 4">IBC0246</strain>
    </source>
</reference>